<sequence length="408" mass="46688">ILIKPSCRPQFQRRFHHRMLKQIQNIISILSSASFIHSYDKNDIRHSKPLLVQMDCNYNGYVAGIPNSLVTLSVCSGLRGTMQLKNISYGIEPMEAVSGFIHKIYEEKFADTNILLEENDTYSWFNSEYQVRKSSEKTDFIKLFPRYIEMHIVVDKNLFKPANTICRKSVDVECDFTEFCNGSYPYCLLDTYVRDGEYCDSGGAFCFQGRCRTFDKQCDDLIGRGSRGAPIFCYDEINTRGDKFGNCGTEYCLFQHILCGKLVCTWEHKDLISRPNLSVIYAHVRDQTCVSTYLPSRKPPPVASTVSKTSYYSVDDRDETFVQDGSVCGPDMYCFKMRCKHVRFLMDFETCEASIECSGHGICNNFNHCHCEKGYNPPHCKPKKEAFGSTDDGHLVPAAEKSYMEEGR</sequence>
<dbReference type="InterPro" id="IPR001762">
    <property type="entry name" value="Disintegrin_dom"/>
</dbReference>
<dbReference type="Pfam" id="PF07974">
    <property type="entry name" value="EGF_2"/>
    <property type="match status" value="1"/>
</dbReference>
<feature type="non-terminal residue" evidence="7">
    <location>
        <position position="408"/>
    </location>
</feature>
<dbReference type="GO" id="GO:0007339">
    <property type="term" value="P:binding of sperm to zona pellucida"/>
    <property type="evidence" value="ECO:0007669"/>
    <property type="project" value="TreeGrafter"/>
</dbReference>
<evidence type="ECO:0000313" key="7">
    <source>
        <dbReference type="EMBL" id="EHH64120.1"/>
    </source>
</evidence>
<dbReference type="PANTHER" id="PTHR11905">
    <property type="entry name" value="ADAM A DISINTEGRIN AND METALLOPROTEASE DOMAIN"/>
    <property type="match status" value="1"/>
</dbReference>
<keyword evidence="1 5" id="KW-0245">EGF-like domain</keyword>
<dbReference type="PANTHER" id="PTHR11905:SF28">
    <property type="entry name" value="DISINTEGRIN AND METALLOPROTEINASE DOMAIN-CONTAINING PROTEIN 5"/>
    <property type="match status" value="1"/>
</dbReference>
<dbReference type="Proteomes" id="UP000009130">
    <property type="component" value="Chromosome 8"/>
</dbReference>
<dbReference type="GO" id="GO:0007155">
    <property type="term" value="P:cell adhesion"/>
    <property type="evidence" value="ECO:0007669"/>
    <property type="project" value="TreeGrafter"/>
</dbReference>
<comment type="subunit">
    <text evidence="4">Interacts with TEX101.</text>
</comment>
<accession>G7PD82</accession>
<evidence type="ECO:0000259" key="6">
    <source>
        <dbReference type="PROSITE" id="PS50026"/>
    </source>
</evidence>
<dbReference type="SMART" id="SM00608">
    <property type="entry name" value="ACR"/>
    <property type="match status" value="1"/>
</dbReference>
<feature type="disulfide bond" evidence="5">
    <location>
        <begin position="371"/>
        <end position="380"/>
    </location>
</feature>
<proteinExistence type="predicted"/>
<comment type="caution">
    <text evidence="5">Lacks conserved residue(s) required for the propagation of feature annotation.</text>
</comment>
<dbReference type="Gene3D" id="4.10.70.10">
    <property type="entry name" value="Disintegrin domain"/>
    <property type="match status" value="1"/>
</dbReference>
<dbReference type="InterPro" id="IPR006586">
    <property type="entry name" value="ADAM_Cys-rich"/>
</dbReference>
<dbReference type="GO" id="GO:0008584">
    <property type="term" value="P:male gonad development"/>
    <property type="evidence" value="ECO:0007669"/>
    <property type="project" value="TreeGrafter"/>
</dbReference>
<dbReference type="InterPro" id="IPR000742">
    <property type="entry name" value="EGF"/>
</dbReference>
<dbReference type="EMBL" id="CM001283">
    <property type="protein sequence ID" value="EHH64120.1"/>
    <property type="molecule type" value="Genomic_DNA"/>
</dbReference>
<keyword evidence="2" id="KW-0472">Membrane</keyword>
<keyword evidence="2" id="KW-0812">Transmembrane</keyword>
<evidence type="ECO:0000256" key="3">
    <source>
        <dbReference type="ARBA" id="ARBA00023157"/>
    </source>
</evidence>
<dbReference type="PROSITE" id="PS01186">
    <property type="entry name" value="EGF_2"/>
    <property type="match status" value="1"/>
</dbReference>
<evidence type="ECO:0000256" key="2">
    <source>
        <dbReference type="ARBA" id="ARBA00022692"/>
    </source>
</evidence>
<protein>
    <recommendedName>
        <fullName evidence="6">EGF-like domain-containing protein</fullName>
    </recommendedName>
</protein>
<organism>
    <name type="scientific">Macaca fascicularis</name>
    <name type="common">Crab-eating macaque</name>
    <name type="synonym">Cynomolgus monkey</name>
    <dbReference type="NCBI Taxonomy" id="9541"/>
    <lineage>
        <taxon>Eukaryota</taxon>
        <taxon>Metazoa</taxon>
        <taxon>Chordata</taxon>
        <taxon>Craniata</taxon>
        <taxon>Vertebrata</taxon>
        <taxon>Euteleostomi</taxon>
        <taxon>Mammalia</taxon>
        <taxon>Eutheria</taxon>
        <taxon>Euarchontoglires</taxon>
        <taxon>Primates</taxon>
        <taxon>Haplorrhini</taxon>
        <taxon>Catarrhini</taxon>
        <taxon>Cercopithecidae</taxon>
        <taxon>Cercopithecinae</taxon>
        <taxon>Macaca</taxon>
    </lineage>
</organism>
<dbReference type="InterPro" id="IPR013111">
    <property type="entry name" value="EGF_extracell"/>
</dbReference>
<feature type="non-terminal residue" evidence="7">
    <location>
        <position position="1"/>
    </location>
</feature>
<gene>
    <name evidence="7" type="ORF">EGM_17253</name>
</gene>
<dbReference type="GO" id="GO:0005886">
    <property type="term" value="C:plasma membrane"/>
    <property type="evidence" value="ECO:0007669"/>
    <property type="project" value="TreeGrafter"/>
</dbReference>
<dbReference type="AlphaFoldDB" id="G7PD82"/>
<dbReference type="SMART" id="SM00050">
    <property type="entry name" value="DISIN"/>
    <property type="match status" value="1"/>
</dbReference>
<keyword evidence="3 5" id="KW-1015">Disulfide bond</keyword>
<feature type="domain" description="EGF-like" evidence="6">
    <location>
        <begin position="347"/>
        <end position="381"/>
    </location>
</feature>
<evidence type="ECO:0000256" key="4">
    <source>
        <dbReference type="ARBA" id="ARBA00038664"/>
    </source>
</evidence>
<dbReference type="Pfam" id="PF08516">
    <property type="entry name" value="ADAM_CR"/>
    <property type="match status" value="1"/>
</dbReference>
<dbReference type="InterPro" id="IPR036436">
    <property type="entry name" value="Disintegrin_dom_sf"/>
</dbReference>
<evidence type="ECO:0000256" key="5">
    <source>
        <dbReference type="PROSITE-ProRule" id="PRU00076"/>
    </source>
</evidence>
<evidence type="ECO:0000256" key="1">
    <source>
        <dbReference type="ARBA" id="ARBA00022536"/>
    </source>
</evidence>
<dbReference type="SUPFAM" id="SSF57552">
    <property type="entry name" value="Blood coagulation inhibitor (disintegrin)"/>
    <property type="match status" value="1"/>
</dbReference>
<dbReference type="PROSITE" id="PS50026">
    <property type="entry name" value="EGF_3"/>
    <property type="match status" value="1"/>
</dbReference>
<reference evidence="7" key="1">
    <citation type="journal article" date="2011" name="Nat. Biotechnol.">
        <title>Genome sequencing and comparison of two nonhuman primate animal models, the cynomolgus and Chinese rhesus macaques.</title>
        <authorList>
            <person name="Yan G."/>
            <person name="Zhang G."/>
            <person name="Fang X."/>
            <person name="Zhang Y."/>
            <person name="Li C."/>
            <person name="Ling F."/>
            <person name="Cooper D.N."/>
            <person name="Li Q."/>
            <person name="Li Y."/>
            <person name="van Gool A.J."/>
            <person name="Du H."/>
            <person name="Chen J."/>
            <person name="Chen R."/>
            <person name="Zhang P."/>
            <person name="Huang Z."/>
            <person name="Thompson J.R."/>
            <person name="Meng Y."/>
            <person name="Bai Y."/>
            <person name="Wang J."/>
            <person name="Zhuo M."/>
            <person name="Wang T."/>
            <person name="Huang Y."/>
            <person name="Wei L."/>
            <person name="Li J."/>
            <person name="Wang Z."/>
            <person name="Hu H."/>
            <person name="Yang P."/>
            <person name="Le L."/>
            <person name="Stenson P.D."/>
            <person name="Li B."/>
            <person name="Liu X."/>
            <person name="Ball E.V."/>
            <person name="An N."/>
            <person name="Huang Q."/>
            <person name="Zhang Y."/>
            <person name="Fan W."/>
            <person name="Zhang X."/>
            <person name="Li Y."/>
            <person name="Wang W."/>
            <person name="Katze M.G."/>
            <person name="Su B."/>
            <person name="Nielsen R."/>
            <person name="Yang H."/>
            <person name="Wang J."/>
            <person name="Wang X."/>
            <person name="Wang J."/>
        </authorList>
    </citation>
    <scope>NUCLEOTIDE SEQUENCE [LARGE SCALE GENOMIC DNA]</scope>
    <source>
        <strain evidence="7">CE-4</strain>
    </source>
</reference>
<name>G7PD82_MACFA</name>